<keyword evidence="4" id="KW-0378">Hydrolase</keyword>
<feature type="coiled-coil region" evidence="1">
    <location>
        <begin position="187"/>
        <end position="221"/>
    </location>
</feature>
<evidence type="ECO:0000259" key="3">
    <source>
        <dbReference type="SMART" id="SM00244"/>
    </source>
</evidence>
<dbReference type="InterPro" id="IPR000163">
    <property type="entry name" value="Prohibitin"/>
</dbReference>
<dbReference type="GO" id="GO:0008233">
    <property type="term" value="F:peptidase activity"/>
    <property type="evidence" value="ECO:0007669"/>
    <property type="project" value="UniProtKB-KW"/>
</dbReference>
<dbReference type="SMART" id="SM00244">
    <property type="entry name" value="PHB"/>
    <property type="match status" value="1"/>
</dbReference>
<dbReference type="EMBL" id="JAVDUG010000004">
    <property type="protein sequence ID" value="MDR6779514.1"/>
    <property type="molecule type" value="Genomic_DNA"/>
</dbReference>
<keyword evidence="5" id="KW-1185">Reference proteome</keyword>
<evidence type="ECO:0000313" key="5">
    <source>
        <dbReference type="Proteomes" id="UP001266807"/>
    </source>
</evidence>
<dbReference type="Proteomes" id="UP001266807">
    <property type="component" value="Unassembled WGS sequence"/>
</dbReference>
<dbReference type="SUPFAM" id="SSF117892">
    <property type="entry name" value="Band 7/SPFH domain"/>
    <property type="match status" value="1"/>
</dbReference>
<protein>
    <submittedName>
        <fullName evidence="4">Regulator of protease activity HflC (Stomatin/prohibitin superfamily)</fullName>
    </submittedName>
</protein>
<dbReference type="InterPro" id="IPR036013">
    <property type="entry name" value="Band_7/SPFH_dom_sf"/>
</dbReference>
<keyword evidence="2" id="KW-1133">Transmembrane helix</keyword>
<accession>A0ABU1QIM6</accession>
<evidence type="ECO:0000256" key="1">
    <source>
        <dbReference type="SAM" id="Coils"/>
    </source>
</evidence>
<dbReference type="PANTHER" id="PTHR23222:SF0">
    <property type="entry name" value="PROHIBITIN 1"/>
    <property type="match status" value="1"/>
</dbReference>
<dbReference type="InterPro" id="IPR001107">
    <property type="entry name" value="Band_7"/>
</dbReference>
<evidence type="ECO:0000256" key="2">
    <source>
        <dbReference type="SAM" id="Phobius"/>
    </source>
</evidence>
<reference evidence="4 5" key="1">
    <citation type="submission" date="2023-07" db="EMBL/GenBank/DDBJ databases">
        <title>Sorghum-associated microbial communities from plants grown in Nebraska, USA.</title>
        <authorList>
            <person name="Schachtman D."/>
        </authorList>
    </citation>
    <scope>NUCLEOTIDE SEQUENCE [LARGE SCALE GENOMIC DNA]</scope>
    <source>
        <strain evidence="4 5">BE143</strain>
    </source>
</reference>
<keyword evidence="4" id="KW-0645">Protease</keyword>
<sequence>MNNFKIGAFVTGGIILFGAILTPFFVTTIGAGHAGVVYNRNGGLEQQTLGQGWHLVSPFKRVTEYPIATETVKYEDVTIGTKDGKPIKTTFQYNYHIEPTKLPDIFNKFRGANSEVIENGFLKSRLTEMAKEVTTKYTVLEILGEKSSEVSLGIQEKFAEDAKGIGFIVEAVTFTPPVPDEQTQKAIQAKVDAQQKLEQEKVELEKAKVVAQKQREEAKGKADSVLIEAEGQAKANQVIRQSLTNELVQYETVKKWNGTLPQVSGSNTPIVQLPTANTNK</sequence>
<gene>
    <name evidence="4" type="ORF">J2W98_003794</name>
</gene>
<evidence type="ECO:0000313" key="4">
    <source>
        <dbReference type="EMBL" id="MDR6779514.1"/>
    </source>
</evidence>
<comment type="caution">
    <text evidence="4">The sequence shown here is derived from an EMBL/GenBank/DDBJ whole genome shotgun (WGS) entry which is preliminary data.</text>
</comment>
<dbReference type="Pfam" id="PF01145">
    <property type="entry name" value="Band_7"/>
    <property type="match status" value="1"/>
</dbReference>
<keyword evidence="2" id="KW-0472">Membrane</keyword>
<dbReference type="CDD" id="cd03401">
    <property type="entry name" value="SPFH_prohibitin"/>
    <property type="match status" value="1"/>
</dbReference>
<proteinExistence type="predicted"/>
<name>A0ABU1QIM6_9BACL</name>
<dbReference type="RefSeq" id="WP_068939628.1">
    <property type="nucleotide sequence ID" value="NZ_JAVDUG010000004.1"/>
</dbReference>
<dbReference type="GO" id="GO:0006508">
    <property type="term" value="P:proteolysis"/>
    <property type="evidence" value="ECO:0007669"/>
    <property type="project" value="UniProtKB-KW"/>
</dbReference>
<feature type="transmembrane region" description="Helical" evidence="2">
    <location>
        <begin position="6"/>
        <end position="26"/>
    </location>
</feature>
<dbReference type="PANTHER" id="PTHR23222">
    <property type="entry name" value="PROHIBITIN"/>
    <property type="match status" value="1"/>
</dbReference>
<organism evidence="4 5">
    <name type="scientific">Paenibacillus peoriae</name>
    <dbReference type="NCBI Taxonomy" id="59893"/>
    <lineage>
        <taxon>Bacteria</taxon>
        <taxon>Bacillati</taxon>
        <taxon>Bacillota</taxon>
        <taxon>Bacilli</taxon>
        <taxon>Bacillales</taxon>
        <taxon>Paenibacillaceae</taxon>
        <taxon>Paenibacillus</taxon>
    </lineage>
</organism>
<keyword evidence="2" id="KW-0812">Transmembrane</keyword>
<feature type="domain" description="Band 7" evidence="3">
    <location>
        <begin position="24"/>
        <end position="191"/>
    </location>
</feature>
<keyword evidence="1" id="KW-0175">Coiled coil</keyword>
<dbReference type="Gene3D" id="3.30.479.30">
    <property type="entry name" value="Band 7 domain"/>
    <property type="match status" value="1"/>
</dbReference>